<gene>
    <name evidence="2" type="ORF">TIFTF001_019782</name>
</gene>
<reference evidence="2" key="1">
    <citation type="submission" date="2023-07" db="EMBL/GenBank/DDBJ databases">
        <title>draft genome sequence of fig (Ficus carica).</title>
        <authorList>
            <person name="Takahashi T."/>
            <person name="Nishimura K."/>
        </authorList>
    </citation>
    <scope>NUCLEOTIDE SEQUENCE</scope>
</reference>
<comment type="caution">
    <text evidence="2">The sequence shown here is derived from an EMBL/GenBank/DDBJ whole genome shotgun (WGS) entry which is preliminary data.</text>
</comment>
<evidence type="ECO:0000313" key="3">
    <source>
        <dbReference type="Proteomes" id="UP001187192"/>
    </source>
</evidence>
<proteinExistence type="predicted"/>
<dbReference type="AlphaFoldDB" id="A0AA88AQX0"/>
<dbReference type="EMBL" id="BTGU01000034">
    <property type="protein sequence ID" value="GMN50623.1"/>
    <property type="molecule type" value="Genomic_DNA"/>
</dbReference>
<organism evidence="2 3">
    <name type="scientific">Ficus carica</name>
    <name type="common">Common fig</name>
    <dbReference type="NCBI Taxonomy" id="3494"/>
    <lineage>
        <taxon>Eukaryota</taxon>
        <taxon>Viridiplantae</taxon>
        <taxon>Streptophyta</taxon>
        <taxon>Embryophyta</taxon>
        <taxon>Tracheophyta</taxon>
        <taxon>Spermatophyta</taxon>
        <taxon>Magnoliopsida</taxon>
        <taxon>eudicotyledons</taxon>
        <taxon>Gunneridae</taxon>
        <taxon>Pentapetalae</taxon>
        <taxon>rosids</taxon>
        <taxon>fabids</taxon>
        <taxon>Rosales</taxon>
        <taxon>Moraceae</taxon>
        <taxon>Ficeae</taxon>
        <taxon>Ficus</taxon>
    </lineage>
</organism>
<keyword evidence="3" id="KW-1185">Reference proteome</keyword>
<dbReference type="Proteomes" id="UP001187192">
    <property type="component" value="Unassembled WGS sequence"/>
</dbReference>
<evidence type="ECO:0000313" key="2">
    <source>
        <dbReference type="EMBL" id="GMN50623.1"/>
    </source>
</evidence>
<accession>A0AA88AQX0</accession>
<feature type="region of interest" description="Disordered" evidence="1">
    <location>
        <begin position="1"/>
        <end position="68"/>
    </location>
</feature>
<sequence length="98" mass="11090">MPEIDRRQTKRHISGLRLGHLGLARSSSDHNKAGQLRSRRRPSTELTVKLRSNDLDTGTMTSGRDGFDHGIATAPIVRHRGSSELCRGIFYLARRRRL</sequence>
<evidence type="ECO:0000256" key="1">
    <source>
        <dbReference type="SAM" id="MobiDB-lite"/>
    </source>
</evidence>
<name>A0AA88AQX0_FICCA</name>
<protein>
    <submittedName>
        <fullName evidence="2">Uncharacterized protein</fullName>
    </submittedName>
</protein>
<dbReference type="Gramene" id="FCD_00008302-RA">
    <property type="protein sequence ID" value="FCD_00008302-RA:cds"/>
    <property type="gene ID" value="FCD_00008302"/>
</dbReference>